<evidence type="ECO:0000256" key="2">
    <source>
        <dbReference type="ARBA" id="ARBA00008333"/>
    </source>
</evidence>
<reference evidence="9" key="1">
    <citation type="submission" date="2015-11" db="EMBL/GenBank/DDBJ databases">
        <authorList>
            <person name="Varghese N."/>
        </authorList>
    </citation>
    <scope>NUCLEOTIDE SEQUENCE [LARGE SCALE GENOMIC DNA]</scope>
    <source>
        <strain evidence="9">DSM 45899</strain>
    </source>
</reference>
<feature type="transmembrane region" description="Helical" evidence="7">
    <location>
        <begin position="72"/>
        <end position="92"/>
    </location>
</feature>
<dbReference type="PANTHER" id="PTHR31632">
    <property type="entry name" value="IRON TRANSPORTER FTH1"/>
    <property type="match status" value="1"/>
</dbReference>
<sequence length="297" mass="31267">MFANYLIGLREGLEAALVVSILIAYLVKVGRQDRLVLVGGGVALAVAVSVGFGALLTYTSTTLLADFRSQEIFGGTMSAIAVLFVTWMVFWMRRTARGMRAELDGRLASALELGAFAVALTAFLAVAREGLETALFFWSAVQAAGSTTTPVIGFSLGIVTAVILAWLLYRRSVRLNLARFFTWTGAGLIVIAAGVLAYAVHDLQEGGVIGGLGTLAFDVSDQISPGSWYGALLKGVFNFTPQTTVAQAIAWTAYLVPVMAVFFLGHRLRSGEPSQSSQPGPAGAAGQVPPIPSESTS</sequence>
<gene>
    <name evidence="8" type="ORF">Ga0074812_105135</name>
</gene>
<feature type="transmembrane region" description="Helical" evidence="7">
    <location>
        <begin position="245"/>
        <end position="265"/>
    </location>
</feature>
<dbReference type="InterPro" id="IPR004923">
    <property type="entry name" value="FTR1/Fip1/EfeU"/>
</dbReference>
<evidence type="ECO:0000256" key="4">
    <source>
        <dbReference type="ARBA" id="ARBA00022989"/>
    </source>
</evidence>
<feature type="transmembrane region" description="Helical" evidence="7">
    <location>
        <begin position="113"/>
        <end position="131"/>
    </location>
</feature>
<feature type="transmembrane region" description="Helical" evidence="7">
    <location>
        <begin position="151"/>
        <end position="169"/>
    </location>
</feature>
<feature type="compositionally biased region" description="Low complexity" evidence="6">
    <location>
        <begin position="273"/>
        <end position="287"/>
    </location>
</feature>
<accession>A0A0S4QIZ0</accession>
<dbReference type="GO" id="GO:0033573">
    <property type="term" value="C:high-affinity iron permease complex"/>
    <property type="evidence" value="ECO:0007669"/>
    <property type="project" value="InterPro"/>
</dbReference>
<feature type="region of interest" description="Disordered" evidence="6">
    <location>
        <begin position="272"/>
        <end position="297"/>
    </location>
</feature>
<protein>
    <submittedName>
        <fullName evidence="8">High-affinity iron transporter</fullName>
    </submittedName>
</protein>
<dbReference type="Pfam" id="PF03239">
    <property type="entry name" value="FTR1"/>
    <property type="match status" value="1"/>
</dbReference>
<evidence type="ECO:0000256" key="6">
    <source>
        <dbReference type="SAM" id="MobiDB-lite"/>
    </source>
</evidence>
<proteinExistence type="inferred from homology"/>
<name>A0A0S4QIZ0_9ACTN</name>
<keyword evidence="9" id="KW-1185">Reference proteome</keyword>
<dbReference type="PANTHER" id="PTHR31632:SF2">
    <property type="entry name" value="PLASMA MEMBRANE IRON PERMEASE"/>
    <property type="match status" value="1"/>
</dbReference>
<evidence type="ECO:0000256" key="3">
    <source>
        <dbReference type="ARBA" id="ARBA00022692"/>
    </source>
</evidence>
<dbReference type="Proteomes" id="UP000198802">
    <property type="component" value="Unassembled WGS sequence"/>
</dbReference>
<comment type="subcellular location">
    <subcellularLocation>
        <location evidence="1">Membrane</location>
        <topology evidence="1">Multi-pass membrane protein</topology>
    </subcellularLocation>
</comment>
<evidence type="ECO:0000256" key="1">
    <source>
        <dbReference type="ARBA" id="ARBA00004141"/>
    </source>
</evidence>
<feature type="transmembrane region" description="Helical" evidence="7">
    <location>
        <begin position="181"/>
        <end position="200"/>
    </location>
</feature>
<dbReference type="NCBIfam" id="NF041756">
    <property type="entry name" value="EfeU"/>
    <property type="match status" value="1"/>
</dbReference>
<evidence type="ECO:0000313" key="9">
    <source>
        <dbReference type="Proteomes" id="UP000198802"/>
    </source>
</evidence>
<organism evidence="8 9">
    <name type="scientific">Parafrankia irregularis</name>
    <dbReference type="NCBI Taxonomy" id="795642"/>
    <lineage>
        <taxon>Bacteria</taxon>
        <taxon>Bacillati</taxon>
        <taxon>Actinomycetota</taxon>
        <taxon>Actinomycetes</taxon>
        <taxon>Frankiales</taxon>
        <taxon>Frankiaceae</taxon>
        <taxon>Parafrankia</taxon>
    </lineage>
</organism>
<evidence type="ECO:0000256" key="5">
    <source>
        <dbReference type="ARBA" id="ARBA00023136"/>
    </source>
</evidence>
<evidence type="ECO:0000313" key="8">
    <source>
        <dbReference type="EMBL" id="CUU55485.1"/>
    </source>
</evidence>
<feature type="transmembrane region" description="Helical" evidence="7">
    <location>
        <begin position="35"/>
        <end position="60"/>
    </location>
</feature>
<dbReference type="EMBL" id="FAOZ01000005">
    <property type="protein sequence ID" value="CUU55485.1"/>
    <property type="molecule type" value="Genomic_DNA"/>
</dbReference>
<evidence type="ECO:0000256" key="7">
    <source>
        <dbReference type="SAM" id="Phobius"/>
    </source>
</evidence>
<dbReference type="GO" id="GO:0015093">
    <property type="term" value="F:ferrous iron transmembrane transporter activity"/>
    <property type="evidence" value="ECO:0007669"/>
    <property type="project" value="TreeGrafter"/>
</dbReference>
<keyword evidence="3 7" id="KW-0812">Transmembrane</keyword>
<keyword evidence="5 7" id="KW-0472">Membrane</keyword>
<comment type="similarity">
    <text evidence="2">Belongs to the oxidase-dependent Fe transporter (OFeT) (TC 9.A.10.1) family.</text>
</comment>
<keyword evidence="4 7" id="KW-1133">Transmembrane helix</keyword>
<dbReference type="RefSeq" id="WP_091274063.1">
    <property type="nucleotide sequence ID" value="NZ_FAOZ01000005.1"/>
</dbReference>
<dbReference type="AlphaFoldDB" id="A0A0S4QIZ0"/>